<evidence type="ECO:0000313" key="1">
    <source>
        <dbReference type="EMBL" id="JAE37361.1"/>
    </source>
</evidence>
<protein>
    <submittedName>
        <fullName evidence="1">Uncharacterized protein</fullName>
    </submittedName>
</protein>
<proteinExistence type="predicted"/>
<reference evidence="1" key="2">
    <citation type="journal article" date="2015" name="Data Brief">
        <title>Shoot transcriptome of the giant reed, Arundo donax.</title>
        <authorList>
            <person name="Barrero R.A."/>
            <person name="Guerrero F.D."/>
            <person name="Moolhuijzen P."/>
            <person name="Goolsby J.A."/>
            <person name="Tidwell J."/>
            <person name="Bellgard S.E."/>
            <person name="Bellgard M.I."/>
        </authorList>
    </citation>
    <scope>NUCLEOTIDE SEQUENCE</scope>
    <source>
        <tissue evidence="1">Shoot tissue taken approximately 20 cm above the soil surface</tissue>
    </source>
</reference>
<accession>A0A0A9HR32</accession>
<name>A0A0A9HR32_ARUDO</name>
<dbReference type="EMBL" id="GBRH01160535">
    <property type="protein sequence ID" value="JAE37361.1"/>
    <property type="molecule type" value="Transcribed_RNA"/>
</dbReference>
<sequence>MAPWSWTAQMMVFWKCHIIVEDWWRKRLLLNRHLLRN</sequence>
<organism evidence="1">
    <name type="scientific">Arundo donax</name>
    <name type="common">Giant reed</name>
    <name type="synonym">Donax arundinaceus</name>
    <dbReference type="NCBI Taxonomy" id="35708"/>
    <lineage>
        <taxon>Eukaryota</taxon>
        <taxon>Viridiplantae</taxon>
        <taxon>Streptophyta</taxon>
        <taxon>Embryophyta</taxon>
        <taxon>Tracheophyta</taxon>
        <taxon>Spermatophyta</taxon>
        <taxon>Magnoliopsida</taxon>
        <taxon>Liliopsida</taxon>
        <taxon>Poales</taxon>
        <taxon>Poaceae</taxon>
        <taxon>PACMAD clade</taxon>
        <taxon>Arundinoideae</taxon>
        <taxon>Arundineae</taxon>
        <taxon>Arundo</taxon>
    </lineage>
</organism>
<reference evidence="1" key="1">
    <citation type="submission" date="2014-09" db="EMBL/GenBank/DDBJ databases">
        <authorList>
            <person name="Magalhaes I.L.F."/>
            <person name="Oliveira U."/>
            <person name="Santos F.R."/>
            <person name="Vidigal T.H.D.A."/>
            <person name="Brescovit A.D."/>
            <person name="Santos A.J."/>
        </authorList>
    </citation>
    <scope>NUCLEOTIDE SEQUENCE</scope>
    <source>
        <tissue evidence="1">Shoot tissue taken approximately 20 cm above the soil surface</tissue>
    </source>
</reference>
<dbReference type="AlphaFoldDB" id="A0A0A9HR32"/>